<dbReference type="RefSeq" id="WP_023927068.1">
    <property type="nucleotide sequence ID" value="NZ_KI669454.1"/>
</dbReference>
<name>V8CCC4_9HELI</name>
<comment type="caution">
    <text evidence="1">The sequence shown here is derived from an EMBL/GenBank/DDBJ whole genome shotgun (WGS) entry which is preliminary data.</text>
</comment>
<accession>V8CCC4</accession>
<dbReference type="Gene3D" id="3.40.91.50">
    <property type="match status" value="1"/>
</dbReference>
<dbReference type="Proteomes" id="UP000018731">
    <property type="component" value="Unassembled WGS sequence"/>
</dbReference>
<gene>
    <name evidence="1" type="ORF">HMPREF2086_00388</name>
</gene>
<evidence type="ECO:0008006" key="3">
    <source>
        <dbReference type="Google" id="ProtNLM"/>
    </source>
</evidence>
<dbReference type="PATRIC" id="fig|1357400.3.peg.532"/>
<dbReference type="OrthoDB" id="5314016at2"/>
<evidence type="ECO:0000313" key="2">
    <source>
        <dbReference type="Proteomes" id="UP000018731"/>
    </source>
</evidence>
<keyword evidence="2" id="KW-1185">Reference proteome</keyword>
<sequence>MRKNTFNIFSFDTTIRNPQRNIDFLQIIDKIDGKVLNEKSLLIYWYEAIGKGIYRPQNINAEIRNKLLKGESLSESEIKRIMQDNPQKVQNGFEGRAITHFKALHSQLLLIYDSQSKVVRISKLGRELLNHPYDVQNIYTKILLGIHFGSPIRKENNRARVFLNTIFVIDLLKREWGKLEKESKGILRHECVFVLGIKDCDYTKCVSEILTYREMYGLKENREYIENYCVSNDLKHLKYDTIKTYVDEVFRKFAMSGLIIARHNYYDFSSFESKKIEAILQHYKDYTFMEFSDIYEYIDFAYNITLPWIENNEVRKQIATQKAKELHISLQDLDFNDLTLLENKLNQTFYQQALKSKIEVSQIDTLLNELRILASGAQEKSSLDNIPEPLRLEYLLALILGKKYGSKNLESNLIYNENGEPLSYAPAGKADLLYENFSFEATMIKNRNQQLNSETTSVARHFYESKKQNTLEQRAMLIAPYIHWDVALFFKFCAKEFDSKLAPISISSFITLIEKSATFSEFSTNFDRLFVDKLLRDKTDAYVDSVNFVR</sequence>
<dbReference type="REBASE" id="94857">
    <property type="entry name" value="Hma5501ORF386P"/>
</dbReference>
<dbReference type="STRING" id="1357400.HMPREF2086_00388"/>
<proteinExistence type="predicted"/>
<organism evidence="1 2">
    <name type="scientific">Helicobacter macacae MIT 99-5501</name>
    <dbReference type="NCBI Taxonomy" id="1357400"/>
    <lineage>
        <taxon>Bacteria</taxon>
        <taxon>Pseudomonadati</taxon>
        <taxon>Campylobacterota</taxon>
        <taxon>Epsilonproteobacteria</taxon>
        <taxon>Campylobacterales</taxon>
        <taxon>Helicobacteraceae</taxon>
        <taxon>Helicobacter</taxon>
    </lineage>
</organism>
<dbReference type="AlphaFoldDB" id="V8CCC4"/>
<evidence type="ECO:0000313" key="1">
    <source>
        <dbReference type="EMBL" id="ETD25053.1"/>
    </source>
</evidence>
<protein>
    <recommendedName>
        <fullName evidence="3">AlwI restriction endonuclease</fullName>
    </recommendedName>
</protein>
<reference evidence="1 2" key="1">
    <citation type="journal article" date="2014" name="Genome Announc.">
        <title>Draft genome sequences of six enterohepatic helicobacter species isolated from humans and one from rhesus macaques.</title>
        <authorList>
            <person name="Shen Z."/>
            <person name="Sheh A."/>
            <person name="Young S.K."/>
            <person name="Abouelliel A."/>
            <person name="Ward D.V."/>
            <person name="Earl A.M."/>
            <person name="Fox J.G."/>
        </authorList>
    </citation>
    <scope>NUCLEOTIDE SEQUENCE [LARGE SCALE GENOMIC DNA]</scope>
    <source>
        <strain evidence="1 2">MIT 99-5501</strain>
    </source>
</reference>
<dbReference type="HOGENOM" id="CLU_532835_0_0_7"/>
<dbReference type="EMBL" id="AZJI01000001">
    <property type="protein sequence ID" value="ETD25053.1"/>
    <property type="molecule type" value="Genomic_DNA"/>
</dbReference>